<dbReference type="PANTHER" id="PTHR42695">
    <property type="entry name" value="GLUTAMINE AMIDOTRANSFERASE YLR126C-RELATED"/>
    <property type="match status" value="1"/>
</dbReference>
<dbReference type="Pfam" id="PF00117">
    <property type="entry name" value="GATase"/>
    <property type="match status" value="1"/>
</dbReference>
<protein>
    <submittedName>
        <fullName evidence="2">GMP synthase (Glutamine-hydrolyzing)</fullName>
        <ecNumber evidence="2">6.3.5.2</ecNumber>
    </submittedName>
</protein>
<dbReference type="EC" id="6.3.5.2" evidence="2"/>
<name>A0ABR9J204_RHIVS</name>
<dbReference type="PANTHER" id="PTHR42695:SF5">
    <property type="entry name" value="GLUTAMINE AMIDOTRANSFERASE YLR126C-RELATED"/>
    <property type="match status" value="1"/>
</dbReference>
<gene>
    <name evidence="2" type="ORF">H4W29_006721</name>
</gene>
<dbReference type="RefSeq" id="WP_192733058.1">
    <property type="nucleotide sequence ID" value="NZ_BAAAVL010000008.1"/>
</dbReference>
<dbReference type="InterPro" id="IPR017926">
    <property type="entry name" value="GATASE"/>
</dbReference>
<comment type="caution">
    <text evidence="2">The sequence shown here is derived from an EMBL/GenBank/DDBJ whole genome shotgun (WGS) entry which is preliminary data.</text>
</comment>
<dbReference type="SUPFAM" id="SSF52317">
    <property type="entry name" value="Class I glutamine amidotransferase-like"/>
    <property type="match status" value="1"/>
</dbReference>
<evidence type="ECO:0000259" key="1">
    <source>
        <dbReference type="Pfam" id="PF00117"/>
    </source>
</evidence>
<reference evidence="2 3" key="1">
    <citation type="submission" date="2020-10" db="EMBL/GenBank/DDBJ databases">
        <title>Sequencing the genomes of 1000 actinobacteria strains.</title>
        <authorList>
            <person name="Klenk H.-P."/>
        </authorList>
    </citation>
    <scope>NUCLEOTIDE SEQUENCE [LARGE SCALE GENOMIC DNA]</scope>
    <source>
        <strain evidence="2 3">DSM 7307</strain>
    </source>
</reference>
<dbReference type="InterPro" id="IPR044992">
    <property type="entry name" value="ChyE-like"/>
</dbReference>
<keyword evidence="3" id="KW-1185">Reference proteome</keyword>
<dbReference type="Proteomes" id="UP000620262">
    <property type="component" value="Unassembled WGS sequence"/>
</dbReference>
<keyword evidence="2" id="KW-0436">Ligase</keyword>
<dbReference type="EMBL" id="JADBEC010000003">
    <property type="protein sequence ID" value="MBE1509474.1"/>
    <property type="molecule type" value="Genomic_DNA"/>
</dbReference>
<evidence type="ECO:0000313" key="3">
    <source>
        <dbReference type="Proteomes" id="UP000620262"/>
    </source>
</evidence>
<dbReference type="GO" id="GO:0003922">
    <property type="term" value="F:GMP synthase (glutamine-hydrolyzing) activity"/>
    <property type="evidence" value="ECO:0007669"/>
    <property type="project" value="UniProtKB-EC"/>
</dbReference>
<dbReference type="CDD" id="cd01741">
    <property type="entry name" value="GATase1_1"/>
    <property type="match status" value="1"/>
</dbReference>
<proteinExistence type="predicted"/>
<evidence type="ECO:0000313" key="2">
    <source>
        <dbReference type="EMBL" id="MBE1509474.1"/>
    </source>
</evidence>
<dbReference type="PROSITE" id="PS51273">
    <property type="entry name" value="GATASE_TYPE_1"/>
    <property type="match status" value="1"/>
</dbReference>
<dbReference type="Gene3D" id="3.40.50.880">
    <property type="match status" value="1"/>
</dbReference>
<dbReference type="NCBIfam" id="NF005458">
    <property type="entry name" value="PRK07053.1"/>
    <property type="match status" value="1"/>
</dbReference>
<feature type="domain" description="Glutamine amidotransferase" evidence="1">
    <location>
        <begin position="41"/>
        <end position="181"/>
    </location>
</feature>
<accession>A0ABR9J204</accession>
<organism evidence="2 3">
    <name type="scientific">Rhizobium viscosum</name>
    <name type="common">Arthrobacter viscosus</name>
    <dbReference type="NCBI Taxonomy" id="1673"/>
    <lineage>
        <taxon>Bacteria</taxon>
        <taxon>Pseudomonadati</taxon>
        <taxon>Pseudomonadota</taxon>
        <taxon>Alphaproteobacteria</taxon>
        <taxon>Hyphomicrobiales</taxon>
        <taxon>Rhizobiaceae</taxon>
        <taxon>Rhizobium/Agrobacterium group</taxon>
        <taxon>Rhizobium</taxon>
    </lineage>
</organism>
<dbReference type="InterPro" id="IPR029062">
    <property type="entry name" value="Class_I_gatase-like"/>
</dbReference>
<sequence>MPAKALVLRHVHFEDLGTFGEVLEQAGYAITYFTVGDADFLTADPLEPDLLVVLGGPIGVYEDDIYPFLTAEKAYIAGRLEARKPILGICLGAQLIAAASGGRVFPSGIKEIGFKQITLTSAGMESPLRHLGGVFVLHWHGDTYDLPAGAINLATSDLVEQQAYTIGSHVLAFQFHPEAECDHRFERWLVGHAAELSGARIDIVTLREDAAKFGPALKEAGRAVIREWLSGAISQHQP</sequence>